<name>A0A0F8ZU83_9ZZZZ</name>
<feature type="non-terminal residue" evidence="2">
    <location>
        <position position="1"/>
    </location>
</feature>
<protein>
    <recommendedName>
        <fullName evidence="1">UDP-glucose/GDP-mannose dehydrogenase dimerisation domain-containing protein</fullName>
    </recommendedName>
</protein>
<proteinExistence type="predicted"/>
<dbReference type="InterPro" id="IPR008927">
    <property type="entry name" value="6-PGluconate_DH-like_C_sf"/>
</dbReference>
<dbReference type="InterPro" id="IPR014026">
    <property type="entry name" value="UDP-Glc/GDP-Man_DH_dimer"/>
</dbReference>
<gene>
    <name evidence="2" type="ORF">LCGC14_2732090</name>
</gene>
<comment type="caution">
    <text evidence="2">The sequence shown here is derived from an EMBL/GenBank/DDBJ whole genome shotgun (WGS) entry which is preliminary data.</text>
</comment>
<dbReference type="EMBL" id="LAZR01049483">
    <property type="protein sequence ID" value="KKK89535.1"/>
    <property type="molecule type" value="Genomic_DNA"/>
</dbReference>
<feature type="domain" description="UDP-glucose/GDP-mannose dehydrogenase dimerisation" evidence="1">
    <location>
        <begin position="21"/>
        <end position="57"/>
    </location>
</feature>
<sequence length="81" mass="9105">LILSDGRISVSHANIPGWDGSVGFGGMCFSKDICSLIFEANKMGIDAKFLEEIWSRNLKIRENKDWEQIPSAFVDDTKDQL</sequence>
<reference evidence="2" key="1">
    <citation type="journal article" date="2015" name="Nature">
        <title>Complex archaea that bridge the gap between prokaryotes and eukaryotes.</title>
        <authorList>
            <person name="Spang A."/>
            <person name="Saw J.H."/>
            <person name="Jorgensen S.L."/>
            <person name="Zaremba-Niedzwiedzka K."/>
            <person name="Martijn J."/>
            <person name="Lind A.E."/>
            <person name="van Eijk R."/>
            <person name="Schleper C."/>
            <person name="Guy L."/>
            <person name="Ettema T.J."/>
        </authorList>
    </citation>
    <scope>NUCLEOTIDE SEQUENCE</scope>
</reference>
<dbReference type="Gene3D" id="1.10.1040.10">
    <property type="entry name" value="N-(1-d-carboxylethyl)-l-norvaline Dehydrogenase, domain 2"/>
    <property type="match status" value="1"/>
</dbReference>
<dbReference type="Pfam" id="PF00984">
    <property type="entry name" value="UDPG_MGDP_dh"/>
    <property type="match status" value="1"/>
</dbReference>
<dbReference type="AlphaFoldDB" id="A0A0F8ZU83"/>
<dbReference type="InterPro" id="IPR013328">
    <property type="entry name" value="6PGD_dom2"/>
</dbReference>
<accession>A0A0F8ZU83</accession>
<evidence type="ECO:0000259" key="1">
    <source>
        <dbReference type="Pfam" id="PF00984"/>
    </source>
</evidence>
<dbReference type="GO" id="GO:0051287">
    <property type="term" value="F:NAD binding"/>
    <property type="evidence" value="ECO:0007669"/>
    <property type="project" value="InterPro"/>
</dbReference>
<evidence type="ECO:0000313" key="2">
    <source>
        <dbReference type="EMBL" id="KKK89535.1"/>
    </source>
</evidence>
<dbReference type="GO" id="GO:0016616">
    <property type="term" value="F:oxidoreductase activity, acting on the CH-OH group of donors, NAD or NADP as acceptor"/>
    <property type="evidence" value="ECO:0007669"/>
    <property type="project" value="InterPro"/>
</dbReference>
<organism evidence="2">
    <name type="scientific">marine sediment metagenome</name>
    <dbReference type="NCBI Taxonomy" id="412755"/>
    <lineage>
        <taxon>unclassified sequences</taxon>
        <taxon>metagenomes</taxon>
        <taxon>ecological metagenomes</taxon>
    </lineage>
</organism>
<dbReference type="SUPFAM" id="SSF48179">
    <property type="entry name" value="6-phosphogluconate dehydrogenase C-terminal domain-like"/>
    <property type="match status" value="1"/>
</dbReference>